<proteinExistence type="predicted"/>
<evidence type="ECO:0000313" key="2">
    <source>
        <dbReference type="EMBL" id="QJA92182.1"/>
    </source>
</evidence>
<name>A0A6M3LEW8_9ZZZZ</name>
<accession>A0A6M3LEW8</accession>
<gene>
    <name evidence="1" type="ORF">MM415A04215_0002</name>
    <name evidence="2" type="ORF">MM415B04824_0003</name>
</gene>
<dbReference type="EMBL" id="MT141743">
    <property type="protein sequence ID" value="QJA69865.1"/>
    <property type="molecule type" value="Genomic_DNA"/>
</dbReference>
<sequence length="44" mass="5187">MSLDIIIDELERAERHLVLGLTFDAMYAVRRAKQRAEELRSQNK</sequence>
<protein>
    <submittedName>
        <fullName evidence="2">Uncharacterized protein</fullName>
    </submittedName>
</protein>
<dbReference type="EMBL" id="MT143045">
    <property type="protein sequence ID" value="QJA92182.1"/>
    <property type="molecule type" value="Genomic_DNA"/>
</dbReference>
<reference evidence="2" key="1">
    <citation type="submission" date="2020-03" db="EMBL/GenBank/DDBJ databases">
        <title>The deep terrestrial virosphere.</title>
        <authorList>
            <person name="Holmfeldt K."/>
            <person name="Nilsson E."/>
            <person name="Simone D."/>
            <person name="Lopez-Fernandez M."/>
            <person name="Wu X."/>
            <person name="de Brujin I."/>
            <person name="Lundin D."/>
            <person name="Andersson A."/>
            <person name="Bertilsson S."/>
            <person name="Dopson M."/>
        </authorList>
    </citation>
    <scope>NUCLEOTIDE SEQUENCE</scope>
    <source>
        <strain evidence="1">MM415A04215</strain>
        <strain evidence="2">MM415B04824</strain>
    </source>
</reference>
<dbReference type="AlphaFoldDB" id="A0A6M3LEW8"/>
<organism evidence="2">
    <name type="scientific">viral metagenome</name>
    <dbReference type="NCBI Taxonomy" id="1070528"/>
    <lineage>
        <taxon>unclassified sequences</taxon>
        <taxon>metagenomes</taxon>
        <taxon>organismal metagenomes</taxon>
    </lineage>
</organism>
<evidence type="ECO:0000313" key="1">
    <source>
        <dbReference type="EMBL" id="QJA69865.1"/>
    </source>
</evidence>